<dbReference type="Pfam" id="PF00535">
    <property type="entry name" value="Glycos_transf_2"/>
    <property type="match status" value="1"/>
</dbReference>
<proteinExistence type="predicted"/>
<dbReference type="InterPro" id="IPR050256">
    <property type="entry name" value="Glycosyltransferase_2"/>
</dbReference>
<dbReference type="GO" id="GO:0016740">
    <property type="term" value="F:transferase activity"/>
    <property type="evidence" value="ECO:0007669"/>
    <property type="project" value="UniProtKB-KW"/>
</dbReference>
<evidence type="ECO:0000313" key="2">
    <source>
        <dbReference type="EMBL" id="PIV45835.1"/>
    </source>
</evidence>
<accession>A0A2M7DBI8</accession>
<comment type="caution">
    <text evidence="2">The sequence shown here is derived from an EMBL/GenBank/DDBJ whole genome shotgun (WGS) entry which is preliminary data.</text>
</comment>
<dbReference type="Gene3D" id="3.90.550.10">
    <property type="entry name" value="Spore Coat Polysaccharide Biosynthesis Protein SpsA, Chain A"/>
    <property type="match status" value="1"/>
</dbReference>
<protein>
    <submittedName>
        <fullName evidence="2">Glycosyl transferase</fullName>
    </submittedName>
</protein>
<reference evidence="3" key="1">
    <citation type="submission" date="2017-09" db="EMBL/GenBank/DDBJ databases">
        <title>Depth-based differentiation of microbial function through sediment-hosted aquifers and enrichment of novel symbionts in the deep terrestrial subsurface.</title>
        <authorList>
            <person name="Probst A.J."/>
            <person name="Ladd B."/>
            <person name="Jarett J.K."/>
            <person name="Geller-Mcgrath D.E."/>
            <person name="Sieber C.M.K."/>
            <person name="Emerson J.B."/>
            <person name="Anantharaman K."/>
            <person name="Thomas B.C."/>
            <person name="Malmstrom R."/>
            <person name="Stieglmeier M."/>
            <person name="Klingl A."/>
            <person name="Woyke T."/>
            <person name="Ryan C.M."/>
            <person name="Banfield J.F."/>
        </authorList>
    </citation>
    <scope>NUCLEOTIDE SEQUENCE [LARGE SCALE GENOMIC DNA]</scope>
</reference>
<organism evidence="2 3">
    <name type="scientific">Candidatus Nealsonbacteria bacterium CG02_land_8_20_14_3_00_34_20</name>
    <dbReference type="NCBI Taxonomy" id="1974698"/>
    <lineage>
        <taxon>Bacteria</taxon>
        <taxon>Candidatus Nealsoniibacteriota</taxon>
    </lineage>
</organism>
<dbReference type="AlphaFoldDB" id="A0A2M7DBI8"/>
<gene>
    <name evidence="2" type="ORF">COS24_00085</name>
</gene>
<dbReference type="CDD" id="cd04179">
    <property type="entry name" value="DPM_DPG-synthase_like"/>
    <property type="match status" value="1"/>
</dbReference>
<sequence>MKLSIIVPVFNEEESIEEIIKRIENVSIGIEKEIIVVNDGSYDETKDVLERLKRKFNFVSLEHQKNQGKGAAIRTGLLKARGDFILIQDADLEYDPKDYPILLEPLIKKEVKVVYGSRNLFENPRSSKSYFLGGQFLTFAFNLLFFEKLTDINTGYKVFAKEVLEKINLKENDFAFCEEITCKVKQLGYKIREVPIHYHPRSFKEGKKIRWYKDGLRGLWTIIKYRII</sequence>
<dbReference type="SUPFAM" id="SSF53448">
    <property type="entry name" value="Nucleotide-diphospho-sugar transferases"/>
    <property type="match status" value="1"/>
</dbReference>
<dbReference type="PANTHER" id="PTHR48090">
    <property type="entry name" value="UNDECAPRENYL-PHOSPHATE 4-DEOXY-4-FORMAMIDO-L-ARABINOSE TRANSFERASE-RELATED"/>
    <property type="match status" value="1"/>
</dbReference>
<evidence type="ECO:0000313" key="3">
    <source>
        <dbReference type="Proteomes" id="UP000229625"/>
    </source>
</evidence>
<evidence type="ECO:0000259" key="1">
    <source>
        <dbReference type="Pfam" id="PF00535"/>
    </source>
</evidence>
<dbReference type="InterPro" id="IPR029044">
    <property type="entry name" value="Nucleotide-diphossugar_trans"/>
</dbReference>
<name>A0A2M7DBI8_9BACT</name>
<dbReference type="Proteomes" id="UP000229625">
    <property type="component" value="Unassembled WGS sequence"/>
</dbReference>
<dbReference type="EMBL" id="PETY01000003">
    <property type="protein sequence ID" value="PIV45835.1"/>
    <property type="molecule type" value="Genomic_DNA"/>
</dbReference>
<dbReference type="InterPro" id="IPR001173">
    <property type="entry name" value="Glyco_trans_2-like"/>
</dbReference>
<keyword evidence="2" id="KW-0808">Transferase</keyword>
<dbReference type="PANTHER" id="PTHR48090:SF7">
    <property type="entry name" value="RFBJ PROTEIN"/>
    <property type="match status" value="1"/>
</dbReference>
<feature type="domain" description="Glycosyltransferase 2-like" evidence="1">
    <location>
        <begin position="4"/>
        <end position="167"/>
    </location>
</feature>